<feature type="transmembrane region" description="Helical" evidence="8">
    <location>
        <begin position="81"/>
        <end position="107"/>
    </location>
</feature>
<reference evidence="10 11" key="1">
    <citation type="submission" date="2015-01" db="EMBL/GenBank/DDBJ databases">
        <title>The Genome Sequence of Capronia semiimmersa CBS27337.</title>
        <authorList>
            <consortium name="The Broad Institute Genomics Platform"/>
            <person name="Cuomo C."/>
            <person name="de Hoog S."/>
            <person name="Gorbushina A."/>
            <person name="Stielow B."/>
            <person name="Teixiera M."/>
            <person name="Abouelleil A."/>
            <person name="Chapman S.B."/>
            <person name="Priest M."/>
            <person name="Young S.K."/>
            <person name="Wortman J."/>
            <person name="Nusbaum C."/>
            <person name="Birren B."/>
        </authorList>
    </citation>
    <scope>NUCLEOTIDE SEQUENCE [LARGE SCALE GENOMIC DNA]</scope>
    <source>
        <strain evidence="10 11">CBS 27337</strain>
    </source>
</reference>
<dbReference type="InterPro" id="IPR004841">
    <property type="entry name" value="AA-permease/SLC12A_dom"/>
</dbReference>
<evidence type="ECO:0000256" key="8">
    <source>
        <dbReference type="SAM" id="Phobius"/>
    </source>
</evidence>
<evidence type="ECO:0000256" key="1">
    <source>
        <dbReference type="ARBA" id="ARBA00004141"/>
    </source>
</evidence>
<accession>A0A0D2G3U4</accession>
<proteinExistence type="predicted"/>
<feature type="region of interest" description="Disordered" evidence="7">
    <location>
        <begin position="1"/>
        <end position="21"/>
    </location>
</feature>
<dbReference type="FunFam" id="1.20.1740.10:FF:000001">
    <property type="entry name" value="Amino acid permease"/>
    <property type="match status" value="1"/>
</dbReference>
<keyword evidence="4" id="KW-0029">Amino-acid transport</keyword>
<keyword evidence="6 8" id="KW-0472">Membrane</keyword>
<comment type="subcellular location">
    <subcellularLocation>
        <location evidence="1">Membrane</location>
        <topology evidence="1">Multi-pass membrane protein</topology>
    </subcellularLocation>
</comment>
<keyword evidence="3 8" id="KW-0812">Transmembrane</keyword>
<dbReference type="InterPro" id="IPR004840">
    <property type="entry name" value="Amino_acid_permease_CS"/>
</dbReference>
<feature type="compositionally biased region" description="Basic and acidic residues" evidence="7">
    <location>
        <begin position="12"/>
        <end position="21"/>
    </location>
</feature>
<feature type="transmembrane region" description="Helical" evidence="8">
    <location>
        <begin position="381"/>
        <end position="400"/>
    </location>
</feature>
<name>A0A0D2G3U4_9EURO</name>
<organism evidence="10 11">
    <name type="scientific">Phialophora macrospora</name>
    <dbReference type="NCBI Taxonomy" id="1851006"/>
    <lineage>
        <taxon>Eukaryota</taxon>
        <taxon>Fungi</taxon>
        <taxon>Dikarya</taxon>
        <taxon>Ascomycota</taxon>
        <taxon>Pezizomycotina</taxon>
        <taxon>Eurotiomycetes</taxon>
        <taxon>Chaetothyriomycetidae</taxon>
        <taxon>Chaetothyriales</taxon>
        <taxon>Herpotrichiellaceae</taxon>
        <taxon>Phialophora</taxon>
    </lineage>
</organism>
<feature type="transmembrane region" description="Helical" evidence="8">
    <location>
        <begin position="323"/>
        <end position="350"/>
    </location>
</feature>
<dbReference type="InterPro" id="IPR050524">
    <property type="entry name" value="APC_YAT"/>
</dbReference>
<evidence type="ECO:0000256" key="5">
    <source>
        <dbReference type="ARBA" id="ARBA00022989"/>
    </source>
</evidence>
<evidence type="ECO:0000259" key="9">
    <source>
        <dbReference type="Pfam" id="PF00324"/>
    </source>
</evidence>
<evidence type="ECO:0000256" key="4">
    <source>
        <dbReference type="ARBA" id="ARBA00022970"/>
    </source>
</evidence>
<keyword evidence="2" id="KW-0813">Transport</keyword>
<dbReference type="Gene3D" id="1.20.1740.10">
    <property type="entry name" value="Amino acid/polyamine transporter I"/>
    <property type="match status" value="1"/>
</dbReference>
<feature type="transmembrane region" description="Helical" evidence="8">
    <location>
        <begin position="412"/>
        <end position="435"/>
    </location>
</feature>
<keyword evidence="5 8" id="KW-1133">Transmembrane helix</keyword>
<dbReference type="GO" id="GO:0015171">
    <property type="term" value="F:amino acid transmembrane transporter activity"/>
    <property type="evidence" value="ECO:0007669"/>
    <property type="project" value="TreeGrafter"/>
</dbReference>
<evidence type="ECO:0000313" key="11">
    <source>
        <dbReference type="Proteomes" id="UP000054266"/>
    </source>
</evidence>
<evidence type="ECO:0000313" key="10">
    <source>
        <dbReference type="EMBL" id="KIW73450.1"/>
    </source>
</evidence>
<dbReference type="HOGENOM" id="CLU_007946_12_1_1"/>
<gene>
    <name evidence="10" type="ORF">PV04_01567</name>
</gene>
<dbReference type="Pfam" id="PF00324">
    <property type="entry name" value="AA_permease"/>
    <property type="match status" value="1"/>
</dbReference>
<feature type="transmembrane region" description="Helical" evidence="8">
    <location>
        <begin position="55"/>
        <end position="75"/>
    </location>
</feature>
<feature type="transmembrane region" description="Helical" evidence="8">
    <location>
        <begin position="128"/>
        <end position="153"/>
    </location>
</feature>
<dbReference type="PANTHER" id="PTHR43341:SF38">
    <property type="entry name" value="PROLINE TRANSPORTER (EUROFUNG)"/>
    <property type="match status" value="1"/>
</dbReference>
<dbReference type="STRING" id="5601.A0A0D2G3U4"/>
<dbReference type="PROSITE" id="PS00218">
    <property type="entry name" value="AMINO_ACID_PERMEASE_1"/>
    <property type="match status" value="1"/>
</dbReference>
<feature type="transmembrane region" description="Helical" evidence="8">
    <location>
        <begin position="190"/>
        <end position="212"/>
    </location>
</feature>
<feature type="domain" description="Amino acid permease/ SLC12A" evidence="9">
    <location>
        <begin position="52"/>
        <end position="515"/>
    </location>
</feature>
<dbReference type="AlphaFoldDB" id="A0A0D2G3U4"/>
<feature type="transmembrane region" description="Helical" evidence="8">
    <location>
        <begin position="483"/>
        <end position="502"/>
    </location>
</feature>
<dbReference type="PIRSF" id="PIRSF006060">
    <property type="entry name" value="AA_transporter"/>
    <property type="match status" value="1"/>
</dbReference>
<feature type="transmembrane region" description="Helical" evidence="8">
    <location>
        <begin position="245"/>
        <end position="265"/>
    </location>
</feature>
<feature type="transmembrane region" description="Helical" evidence="8">
    <location>
        <begin position="159"/>
        <end position="178"/>
    </location>
</feature>
<protein>
    <recommendedName>
        <fullName evidence="9">Amino acid permease/ SLC12A domain-containing protein</fullName>
    </recommendedName>
</protein>
<sequence>MAADAISGKEMTSTKDMVEPDMSKVESYTNGEQVRFQPLEHAGTKRNIKSRHSQMIAIGGTIGTGLFVGAGQALAVGGPAFLFVAYCVISLLVYGVVTAVAEITTYLPVSGCSMAYYCARVVSPSLGFALGWLYFYSFGIIVAYEITAASIVIDFWPNGVHIAVFITVLLLIIVGLNFCPVGIYAEIEFWFAGVKVVMILGLLLLSFVLMLGGGPTHDRLGFRYWNDPGAAKAYIVGGAGGRFTAFVYVLVFSGFSFYFGPELIVFSAGEMRNPRKNVPIAARHYFIRLVFFYVLGALAIGIVCASDAKDLTSSGGNANASPWVIAIRNAGISALPSIINAGILLSAWSAGNSYLYMSSRALYSLAVAGNAPRIFARCTRYGSPIYAVTASSCFALLAYLNCSSDAGVVFNWFINLTNTAGFTSWIVCCVTFIRFRKACLAQDVTVPWSTRIQPYASWICGAFFTVLLLLNGFTVFYPGRFTASGFLTTYLGIPIFLVLWIGHKLTWGRSDPWMLKPANVDLWSNVRGIEADAEVWASLDEPKKQQTGRYGILKNAVTLVWK</sequence>
<feature type="transmembrane region" description="Helical" evidence="8">
    <location>
        <begin position="455"/>
        <end position="477"/>
    </location>
</feature>
<evidence type="ECO:0000256" key="7">
    <source>
        <dbReference type="SAM" id="MobiDB-lite"/>
    </source>
</evidence>
<evidence type="ECO:0000256" key="3">
    <source>
        <dbReference type="ARBA" id="ARBA00022692"/>
    </source>
</evidence>
<dbReference type="PANTHER" id="PTHR43341">
    <property type="entry name" value="AMINO ACID PERMEASE"/>
    <property type="match status" value="1"/>
</dbReference>
<dbReference type="Proteomes" id="UP000054266">
    <property type="component" value="Unassembled WGS sequence"/>
</dbReference>
<evidence type="ECO:0000256" key="6">
    <source>
        <dbReference type="ARBA" id="ARBA00023136"/>
    </source>
</evidence>
<feature type="transmembrane region" description="Helical" evidence="8">
    <location>
        <begin position="285"/>
        <end position="303"/>
    </location>
</feature>
<keyword evidence="11" id="KW-1185">Reference proteome</keyword>
<dbReference type="EMBL" id="KN846956">
    <property type="protein sequence ID" value="KIW73450.1"/>
    <property type="molecule type" value="Genomic_DNA"/>
</dbReference>
<dbReference type="GO" id="GO:0016020">
    <property type="term" value="C:membrane"/>
    <property type="evidence" value="ECO:0007669"/>
    <property type="project" value="UniProtKB-SubCell"/>
</dbReference>
<evidence type="ECO:0000256" key="2">
    <source>
        <dbReference type="ARBA" id="ARBA00022448"/>
    </source>
</evidence>